<keyword evidence="3" id="KW-1185">Reference proteome</keyword>
<feature type="transmembrane region" description="Helical" evidence="1">
    <location>
        <begin position="293"/>
        <end position="313"/>
    </location>
</feature>
<evidence type="ECO:0000256" key="1">
    <source>
        <dbReference type="SAM" id="Phobius"/>
    </source>
</evidence>
<dbReference type="EMBL" id="JAFBFH010000005">
    <property type="protein sequence ID" value="MBM7714034.1"/>
    <property type="molecule type" value="Genomic_DNA"/>
</dbReference>
<keyword evidence="1" id="KW-0812">Transmembrane</keyword>
<dbReference type="RefSeq" id="WP_077113715.1">
    <property type="nucleotide sequence ID" value="NZ_JAFBFH010000005.1"/>
</dbReference>
<evidence type="ECO:0000313" key="3">
    <source>
        <dbReference type="Proteomes" id="UP000823485"/>
    </source>
</evidence>
<dbReference type="InterPro" id="IPR003474">
    <property type="entry name" value="Glcn_transporter"/>
</dbReference>
<dbReference type="Pfam" id="PF02447">
    <property type="entry name" value="GntP_permease"/>
    <property type="match status" value="1"/>
</dbReference>
<dbReference type="PANTHER" id="PTHR30354:SF23">
    <property type="entry name" value="GNTP FAMILY PERMEASE"/>
    <property type="match status" value="1"/>
</dbReference>
<keyword evidence="1" id="KW-1133">Transmembrane helix</keyword>
<sequence length="436" mass="46058">MFEGPTLWGLLPLIIFVVLAFRKWHPVVAIAIATIVGAVMGGHGITSIATQTKEGLGSFLAYVGLIILAGAGLGKIAERTGVAENIVRFVMHRVGVNTPNKAIIGTMASSALLTGSLGTLAGANAVIAPVVIPIVASAGLSSSAVAIIFQGAGVTGLWLGPFTPPMVTFMEITGLSYGQIVLYAGLPLAVVMWLVTFIFVKKTLPQTLQQFPYSDEDIMLSKNSQSEQPGNEKVKKQATFVFLVTLFALIVYGILTEGGSTFAIAVIVITAVVTGLAGRLTPNEIAEHFFEGAKPLIWLFFQFVLFSPFIFYIEQLGGFEALKNLLMPFIEKGGDITLVALTTITGIAGIPGAAVAQVVVLDEMFKGLFTSAGIPISIYIMVLLVGSQMTEMLYPIGDTLGAMGIARSKDLKSMVIFGIVGTAVIVAFVILRTIII</sequence>
<feature type="transmembrane region" description="Helical" evidence="1">
    <location>
        <begin position="28"/>
        <end position="49"/>
    </location>
</feature>
<feature type="transmembrane region" description="Helical" evidence="1">
    <location>
        <begin position="130"/>
        <end position="160"/>
    </location>
</feature>
<gene>
    <name evidence="2" type="ORF">JOC94_001006</name>
</gene>
<name>A0ABS2R4E3_9BACI</name>
<feature type="transmembrane region" description="Helical" evidence="1">
    <location>
        <begin position="372"/>
        <end position="394"/>
    </location>
</feature>
<feature type="transmembrane region" description="Helical" evidence="1">
    <location>
        <begin position="261"/>
        <end position="281"/>
    </location>
</feature>
<feature type="transmembrane region" description="Helical" evidence="1">
    <location>
        <begin position="238"/>
        <end position="255"/>
    </location>
</feature>
<feature type="transmembrane region" description="Helical" evidence="1">
    <location>
        <begin position="336"/>
        <end position="360"/>
    </location>
</feature>
<accession>A0ABS2R4E3</accession>
<keyword evidence="1" id="KW-0472">Membrane</keyword>
<comment type="caution">
    <text evidence="2">The sequence shown here is derived from an EMBL/GenBank/DDBJ whole genome shotgun (WGS) entry which is preliminary data.</text>
</comment>
<dbReference type="PANTHER" id="PTHR30354">
    <property type="entry name" value="GNT FAMILY GLUCONATE TRANSPORTER"/>
    <property type="match status" value="1"/>
</dbReference>
<proteinExistence type="predicted"/>
<organism evidence="2 3">
    <name type="scientific">Siminovitchia thermophila</name>
    <dbReference type="NCBI Taxonomy" id="1245522"/>
    <lineage>
        <taxon>Bacteria</taxon>
        <taxon>Bacillati</taxon>
        <taxon>Bacillota</taxon>
        <taxon>Bacilli</taxon>
        <taxon>Bacillales</taxon>
        <taxon>Bacillaceae</taxon>
        <taxon>Siminovitchia</taxon>
    </lineage>
</organism>
<feature type="transmembrane region" description="Helical" evidence="1">
    <location>
        <begin position="6"/>
        <end position="21"/>
    </location>
</feature>
<dbReference type="Proteomes" id="UP000823485">
    <property type="component" value="Unassembled WGS sequence"/>
</dbReference>
<feature type="transmembrane region" description="Helical" evidence="1">
    <location>
        <begin position="180"/>
        <end position="200"/>
    </location>
</feature>
<reference evidence="2 3" key="1">
    <citation type="submission" date="2021-01" db="EMBL/GenBank/DDBJ databases">
        <title>Genomic Encyclopedia of Type Strains, Phase IV (KMG-IV): sequencing the most valuable type-strain genomes for metagenomic binning, comparative biology and taxonomic classification.</title>
        <authorList>
            <person name="Goeker M."/>
        </authorList>
    </citation>
    <scope>NUCLEOTIDE SEQUENCE [LARGE SCALE GENOMIC DNA]</scope>
    <source>
        <strain evidence="2 3">DSM 105453</strain>
    </source>
</reference>
<feature type="transmembrane region" description="Helical" evidence="1">
    <location>
        <begin position="55"/>
        <end position="74"/>
    </location>
</feature>
<protein>
    <submittedName>
        <fullName evidence="2">Na+/H+ antiporter NhaC</fullName>
    </submittedName>
</protein>
<feature type="transmembrane region" description="Helical" evidence="1">
    <location>
        <begin position="414"/>
        <end position="435"/>
    </location>
</feature>
<evidence type="ECO:0000313" key="2">
    <source>
        <dbReference type="EMBL" id="MBM7714034.1"/>
    </source>
</evidence>